<evidence type="ECO:0000313" key="3">
    <source>
        <dbReference type="Proteomes" id="UP001054945"/>
    </source>
</evidence>
<name>A0AAV4M2U0_CAEEX</name>
<evidence type="ECO:0000256" key="1">
    <source>
        <dbReference type="SAM" id="MobiDB-lite"/>
    </source>
</evidence>
<protein>
    <submittedName>
        <fullName evidence="2">Uncharacterized protein</fullName>
    </submittedName>
</protein>
<gene>
    <name evidence="2" type="ORF">CEXT_729401</name>
</gene>
<reference evidence="2 3" key="1">
    <citation type="submission" date="2021-06" db="EMBL/GenBank/DDBJ databases">
        <title>Caerostris extrusa draft genome.</title>
        <authorList>
            <person name="Kono N."/>
            <person name="Arakawa K."/>
        </authorList>
    </citation>
    <scope>NUCLEOTIDE SEQUENCE [LARGE SCALE GENOMIC DNA]</scope>
</reference>
<comment type="caution">
    <text evidence="2">The sequence shown here is derived from an EMBL/GenBank/DDBJ whole genome shotgun (WGS) entry which is preliminary data.</text>
</comment>
<dbReference type="Proteomes" id="UP001054945">
    <property type="component" value="Unassembled WGS sequence"/>
</dbReference>
<organism evidence="2 3">
    <name type="scientific">Caerostris extrusa</name>
    <name type="common">Bark spider</name>
    <name type="synonym">Caerostris bankana</name>
    <dbReference type="NCBI Taxonomy" id="172846"/>
    <lineage>
        <taxon>Eukaryota</taxon>
        <taxon>Metazoa</taxon>
        <taxon>Ecdysozoa</taxon>
        <taxon>Arthropoda</taxon>
        <taxon>Chelicerata</taxon>
        <taxon>Arachnida</taxon>
        <taxon>Araneae</taxon>
        <taxon>Araneomorphae</taxon>
        <taxon>Entelegynae</taxon>
        <taxon>Araneoidea</taxon>
        <taxon>Araneidae</taxon>
        <taxon>Caerostris</taxon>
    </lineage>
</organism>
<accession>A0AAV4M2U0</accession>
<evidence type="ECO:0000313" key="2">
    <source>
        <dbReference type="EMBL" id="GIX66520.1"/>
    </source>
</evidence>
<proteinExistence type="predicted"/>
<dbReference type="AlphaFoldDB" id="A0AAV4M2U0"/>
<feature type="region of interest" description="Disordered" evidence="1">
    <location>
        <begin position="41"/>
        <end position="66"/>
    </location>
</feature>
<keyword evidence="3" id="KW-1185">Reference proteome</keyword>
<dbReference type="EMBL" id="BPLR01001797">
    <property type="protein sequence ID" value="GIX66520.1"/>
    <property type="molecule type" value="Genomic_DNA"/>
</dbReference>
<sequence length="106" mass="11553">MPISQSFGAKIRSVLELMVNHGGQQCTISFFKDLIARATDQTGSPRKQLIPSRVGETLSPSFAKGRDIGTSGSEYWSKSENTPGGFGTAGFVMERTEKLFASRKHL</sequence>